<accession>A0A0Q2QK19</accession>
<proteinExistence type="predicted"/>
<name>A0A0Q2QK19_MYCGO</name>
<dbReference type="Proteomes" id="UP000051677">
    <property type="component" value="Unassembled WGS sequence"/>
</dbReference>
<dbReference type="RefSeq" id="WP_055576881.1">
    <property type="nucleotide sequence ID" value="NZ_LKTM01000035.1"/>
</dbReference>
<feature type="transmembrane region" description="Helical" evidence="1">
    <location>
        <begin position="217"/>
        <end position="235"/>
    </location>
</feature>
<keyword evidence="1" id="KW-1133">Transmembrane helix</keyword>
<sequence length="264" mass="28932">MSGWIVANVPSWLLLVLLVVGIAGGAVLARKLVRRKFPQLAAGDHNDATRFAYGVVGFVYAFFIGFVVSGMWSQINTEDGQARDEGTAGIQLARDLTAFDQPDADRIRQALLDYERAALAEWPQAVRGYEYPQADKALQRVYLAYQQVQPHTDTQKTFLATSFSTLDKMSKSRTERVMQAQTNTGPSFALWTVILLTSGLVLTCAIIYGVEHPRIHSVMVATVGVLVAANLFLVLELSHPFLGEMATSSDPLRDVITVLSNPSS</sequence>
<dbReference type="InterPro" id="IPR025333">
    <property type="entry name" value="DUF4239"/>
</dbReference>
<protein>
    <recommendedName>
        <fullName evidence="4">DUF4239 domain-containing protein</fullName>
    </recommendedName>
</protein>
<comment type="caution">
    <text evidence="2">The sequence shown here is derived from an EMBL/GenBank/DDBJ whole genome shotgun (WGS) entry which is preliminary data.</text>
</comment>
<reference evidence="2 3" key="1">
    <citation type="submission" date="2015-10" db="EMBL/GenBank/DDBJ databases">
        <title>Mycobacterium gordonae draft genome assembly.</title>
        <authorList>
            <person name="Ustinova V."/>
            <person name="Smirnova T."/>
            <person name="Blagodatskikh K."/>
            <person name="Varlamov D."/>
            <person name="Larionova E."/>
            <person name="Chernousova L."/>
        </authorList>
    </citation>
    <scope>NUCLEOTIDE SEQUENCE [LARGE SCALE GENOMIC DNA]</scope>
    <source>
        <strain evidence="2 3">CTRI 14-8773</strain>
    </source>
</reference>
<evidence type="ECO:0008006" key="4">
    <source>
        <dbReference type="Google" id="ProtNLM"/>
    </source>
</evidence>
<dbReference type="OrthoDB" id="940913at2"/>
<evidence type="ECO:0000313" key="2">
    <source>
        <dbReference type="EMBL" id="KQH80229.1"/>
    </source>
</evidence>
<keyword evidence="1" id="KW-0812">Transmembrane</keyword>
<evidence type="ECO:0000256" key="1">
    <source>
        <dbReference type="SAM" id="Phobius"/>
    </source>
</evidence>
<evidence type="ECO:0000313" key="3">
    <source>
        <dbReference type="Proteomes" id="UP000051677"/>
    </source>
</evidence>
<feature type="transmembrane region" description="Helical" evidence="1">
    <location>
        <begin position="51"/>
        <end position="72"/>
    </location>
</feature>
<feature type="transmembrane region" description="Helical" evidence="1">
    <location>
        <begin position="188"/>
        <end position="210"/>
    </location>
</feature>
<organism evidence="2 3">
    <name type="scientific">Mycobacterium gordonae</name>
    <dbReference type="NCBI Taxonomy" id="1778"/>
    <lineage>
        <taxon>Bacteria</taxon>
        <taxon>Bacillati</taxon>
        <taxon>Actinomycetota</taxon>
        <taxon>Actinomycetes</taxon>
        <taxon>Mycobacteriales</taxon>
        <taxon>Mycobacteriaceae</taxon>
        <taxon>Mycobacterium</taxon>
    </lineage>
</organism>
<feature type="transmembrane region" description="Helical" evidence="1">
    <location>
        <begin position="12"/>
        <end position="30"/>
    </location>
</feature>
<gene>
    <name evidence="2" type="ORF">AO501_28705</name>
</gene>
<dbReference type="EMBL" id="LKTM01000035">
    <property type="protein sequence ID" value="KQH80229.1"/>
    <property type="molecule type" value="Genomic_DNA"/>
</dbReference>
<keyword evidence="1" id="KW-0472">Membrane</keyword>
<dbReference type="Pfam" id="PF14023">
    <property type="entry name" value="Bestrophin-like"/>
    <property type="match status" value="1"/>
</dbReference>
<dbReference type="AlphaFoldDB" id="A0A0Q2QK19"/>